<feature type="compositionally biased region" description="Polar residues" evidence="10">
    <location>
        <begin position="225"/>
        <end position="245"/>
    </location>
</feature>
<dbReference type="Pfam" id="PF08284">
    <property type="entry name" value="RVP_2"/>
    <property type="match status" value="1"/>
</dbReference>
<protein>
    <recommendedName>
        <fullName evidence="1">RNA-directed DNA polymerase</fullName>
        <ecNumber evidence="1">2.7.7.49</ecNumber>
    </recommendedName>
</protein>
<organism evidence="14 15">
    <name type="scientific">Vitis vinifera</name>
    <name type="common">Grape</name>
    <dbReference type="NCBI Taxonomy" id="29760"/>
    <lineage>
        <taxon>Eukaryota</taxon>
        <taxon>Viridiplantae</taxon>
        <taxon>Streptophyta</taxon>
        <taxon>Embryophyta</taxon>
        <taxon>Tracheophyta</taxon>
        <taxon>Spermatophyta</taxon>
        <taxon>Magnoliopsida</taxon>
        <taxon>eudicotyledons</taxon>
        <taxon>Gunneridae</taxon>
        <taxon>Pentapetalae</taxon>
        <taxon>rosids</taxon>
        <taxon>Vitales</taxon>
        <taxon>Vitaceae</taxon>
        <taxon>Viteae</taxon>
        <taxon>Vitis</taxon>
    </lineage>
</organism>
<dbReference type="SUPFAM" id="SSF53098">
    <property type="entry name" value="Ribonuclease H-like"/>
    <property type="match status" value="1"/>
</dbReference>
<dbReference type="Gene3D" id="3.10.10.10">
    <property type="entry name" value="HIV Type 1 Reverse Transcriptase, subunit A, domain 1"/>
    <property type="match status" value="1"/>
</dbReference>
<dbReference type="PANTHER" id="PTHR37984:SF5">
    <property type="entry name" value="PROTEIN NYNRIN-LIKE"/>
    <property type="match status" value="1"/>
</dbReference>
<evidence type="ECO:0000256" key="7">
    <source>
        <dbReference type="ARBA" id="ARBA00022801"/>
    </source>
</evidence>
<dbReference type="Gene3D" id="2.40.70.10">
    <property type="entry name" value="Acid Proteases"/>
    <property type="match status" value="1"/>
</dbReference>
<keyword evidence="4" id="KW-0548">Nucleotidyltransferase</keyword>
<evidence type="ECO:0000256" key="4">
    <source>
        <dbReference type="ARBA" id="ARBA00022695"/>
    </source>
</evidence>
<name>A0A438DXF6_VITVI</name>
<evidence type="ECO:0000259" key="12">
    <source>
        <dbReference type="PROSITE" id="PS50878"/>
    </source>
</evidence>
<feature type="region of interest" description="Disordered" evidence="10">
    <location>
        <begin position="36"/>
        <end position="55"/>
    </location>
</feature>
<evidence type="ECO:0000313" key="15">
    <source>
        <dbReference type="Proteomes" id="UP000288805"/>
    </source>
</evidence>
<dbReference type="EMBL" id="QGNW01001464">
    <property type="protein sequence ID" value="RVW40173.1"/>
    <property type="molecule type" value="Genomic_DNA"/>
</dbReference>
<dbReference type="Pfam" id="PF17921">
    <property type="entry name" value="Integrase_H2C2"/>
    <property type="match status" value="1"/>
</dbReference>
<dbReference type="InterPro" id="IPR000477">
    <property type="entry name" value="RT_dom"/>
</dbReference>
<reference evidence="14 15" key="1">
    <citation type="journal article" date="2018" name="PLoS Genet.">
        <title>Population sequencing reveals clonal diversity and ancestral inbreeding in the grapevine cultivar Chardonnay.</title>
        <authorList>
            <person name="Roach M.J."/>
            <person name="Johnson D.L."/>
            <person name="Bohlmann J."/>
            <person name="van Vuuren H.J."/>
            <person name="Jones S.J."/>
            <person name="Pretorius I.S."/>
            <person name="Schmidt S.A."/>
            <person name="Borneman A.R."/>
        </authorList>
    </citation>
    <scope>NUCLEOTIDE SEQUENCE [LARGE SCALE GENOMIC DNA]</scope>
    <source>
        <strain evidence="15">cv. Chardonnay</strain>
        <tissue evidence="14">Leaf</tissue>
    </source>
</reference>
<feature type="region of interest" description="Disordered" evidence="10">
    <location>
        <begin position="210"/>
        <end position="252"/>
    </location>
</feature>
<dbReference type="Gene3D" id="3.30.70.270">
    <property type="match status" value="2"/>
</dbReference>
<dbReference type="GO" id="GO:0004519">
    <property type="term" value="F:endonuclease activity"/>
    <property type="evidence" value="ECO:0007669"/>
    <property type="project" value="UniProtKB-KW"/>
</dbReference>
<dbReference type="GO" id="GO:0008233">
    <property type="term" value="F:peptidase activity"/>
    <property type="evidence" value="ECO:0007669"/>
    <property type="project" value="UniProtKB-KW"/>
</dbReference>
<evidence type="ECO:0000256" key="5">
    <source>
        <dbReference type="ARBA" id="ARBA00022722"/>
    </source>
</evidence>
<dbReference type="PROSITE" id="PS50994">
    <property type="entry name" value="INTEGRASE"/>
    <property type="match status" value="1"/>
</dbReference>
<evidence type="ECO:0000256" key="2">
    <source>
        <dbReference type="ARBA" id="ARBA00022670"/>
    </source>
</evidence>
<accession>A0A438DXF6</accession>
<dbReference type="AlphaFoldDB" id="A0A438DXF6"/>
<dbReference type="SUPFAM" id="SSF50630">
    <property type="entry name" value="Acid proteases"/>
    <property type="match status" value="1"/>
</dbReference>
<dbReference type="Proteomes" id="UP000288805">
    <property type="component" value="Unassembled WGS sequence"/>
</dbReference>
<dbReference type="PANTHER" id="PTHR37984">
    <property type="entry name" value="PROTEIN CBG26694"/>
    <property type="match status" value="1"/>
</dbReference>
<evidence type="ECO:0000256" key="6">
    <source>
        <dbReference type="ARBA" id="ARBA00022759"/>
    </source>
</evidence>
<dbReference type="InterPro" id="IPR021109">
    <property type="entry name" value="Peptidase_aspartic_dom_sf"/>
</dbReference>
<feature type="domain" description="Integrase catalytic" evidence="13">
    <location>
        <begin position="1040"/>
        <end position="1220"/>
    </location>
</feature>
<dbReference type="CDD" id="cd01647">
    <property type="entry name" value="RT_LTR"/>
    <property type="match status" value="1"/>
</dbReference>
<proteinExistence type="predicted"/>
<dbReference type="Gene3D" id="1.10.340.70">
    <property type="match status" value="1"/>
</dbReference>
<dbReference type="Gene3D" id="4.10.60.10">
    <property type="entry name" value="Zinc finger, CCHC-type"/>
    <property type="match status" value="1"/>
</dbReference>
<evidence type="ECO:0000256" key="1">
    <source>
        <dbReference type="ARBA" id="ARBA00012493"/>
    </source>
</evidence>
<dbReference type="PROSITE" id="PS50158">
    <property type="entry name" value="ZF_CCHC"/>
    <property type="match status" value="1"/>
</dbReference>
<keyword evidence="2" id="KW-0645">Protease</keyword>
<dbReference type="GO" id="GO:0003964">
    <property type="term" value="F:RNA-directed DNA polymerase activity"/>
    <property type="evidence" value="ECO:0007669"/>
    <property type="project" value="UniProtKB-KW"/>
</dbReference>
<sequence length="1220" mass="140393">MIVWVRLHFKPLGLRSKLTVTPLEWVLGCDKVDTMSPRRPTSSQNSQANDDIPPPSEALPLMSTEGLYRYLGTLASLVEHLARAIGNPIEAKAWIMKIEKFFDVIDCSEEQKTSYAAFLLDKEVNHWWRMTKRLLKDQKPIVWSQFREAFYKKYFPSSVQRQKLIAIEEEKTIKFQDGLKPYLKNKISILKLSGYSEVVDRALITEKDNEELHQYREQQRKRNRNNGAHGNQAQKRFAPSRNQNKGKAAQNLDGICPTCGKKHGGRPCYRETGACFGCGKQGHMVRDCPESKKFVFGKPKEENKEDRQKPRAQGQVFAMTYRDAQATSDVVIGTLRIHTLFARALIDPSSTHSFVSASFVGLLGMSINNMDFDLFVATPLGDFVVVNKILRDYCVMIGYKEMTVDLVLLDLQDFDVILGMDWLASYHAYVDCFGKRVTFSIPSQPDFSFEGKHVDKPLRMISALRASSFLRKGCQDFLAYIVNEENDLKLEDIPIVRDYPDVFPEGLPGLPPEREVEFTIDVALGTTPISKAPYKMTPLELKELKIQLQELLDKGFIKLSVSHWGAPVLFVKKKDGSMRLCIDYRELNKVTVRNKYPLHWIDDLFDQLQGACVFSKIDLRSGYHQLRVRSEDVPKTAFRTRYGHYEFLVMSFGLTNAPVAFMDLMNRVFKPYLDQFVVVFIDDILVYSKTREEHERHLGIVLQTLRDKQLYAKLKKCEFWLDKVSFLGHVVTKDGISVDLGKVDAVSNWRRPNIVIEIRSFLGLAGYYRRFIERFSKIALPLTRLTHKWVKFEWSNDCKRSFQELKNRLVTAPILTISSSSGGFVVYKDASRQAAVVFALKIWRHFLFGETREIFTYHKSLKYLFSQKELNMRQRRWIELLKDYGCIIQYHPGKANVVADALSRKSVGSLVAIKGCQRQLLEDLRSLQVHMRVLDSKALVANFRVQPDLVGRIKALQKNDLNLVQLMEEVKKGNLRRELLEEAHCSRLAIHQGGTKMYKDLRQNYWWSGMKRDIAQFVAQCLVCQQVKAEYQRPVGFLQPLSIPEWKWEHITMDFVTGLPKTLGGNNAIWVIVDRLTKSAHFLPMKVNFSMDRLASLYIKEIVRMHGVPVSIVSDRDPRFTSRFWHSLQKTLGTKLSFSTAFHPQSDGQSERVIQVLEDLLRACALDLKGNWDDYLPLVEFAYQAIIGMAPFKALNGRRCRSPVCWDDVGEKKLLGPELV</sequence>
<keyword evidence="8" id="KW-0695">RNA-directed DNA polymerase</keyword>
<dbReference type="GO" id="GO:0006508">
    <property type="term" value="P:proteolysis"/>
    <property type="evidence" value="ECO:0007669"/>
    <property type="project" value="UniProtKB-KW"/>
</dbReference>
<dbReference type="SUPFAM" id="SSF56672">
    <property type="entry name" value="DNA/RNA polymerases"/>
    <property type="match status" value="1"/>
</dbReference>
<dbReference type="InterPro" id="IPR012337">
    <property type="entry name" value="RNaseH-like_sf"/>
</dbReference>
<gene>
    <name evidence="14" type="primary">TY3B-G_139</name>
    <name evidence="14" type="ORF">CK203_086165</name>
</gene>
<dbReference type="GO" id="GO:0003676">
    <property type="term" value="F:nucleic acid binding"/>
    <property type="evidence" value="ECO:0007669"/>
    <property type="project" value="InterPro"/>
</dbReference>
<evidence type="ECO:0000256" key="9">
    <source>
        <dbReference type="PROSITE-ProRule" id="PRU00047"/>
    </source>
</evidence>
<dbReference type="Gene3D" id="3.30.420.10">
    <property type="entry name" value="Ribonuclease H-like superfamily/Ribonuclease H"/>
    <property type="match status" value="1"/>
</dbReference>
<dbReference type="InterPro" id="IPR001584">
    <property type="entry name" value="Integrase_cat-core"/>
</dbReference>
<dbReference type="GO" id="GO:0015074">
    <property type="term" value="P:DNA integration"/>
    <property type="evidence" value="ECO:0007669"/>
    <property type="project" value="InterPro"/>
</dbReference>
<dbReference type="InterPro" id="IPR043502">
    <property type="entry name" value="DNA/RNA_pol_sf"/>
</dbReference>
<dbReference type="FunFam" id="3.10.10.10:FF:000007">
    <property type="entry name" value="Retrovirus-related Pol polyprotein from transposon 17.6-like Protein"/>
    <property type="match status" value="1"/>
</dbReference>
<keyword evidence="5" id="KW-0540">Nuclease</keyword>
<dbReference type="Pfam" id="PF17917">
    <property type="entry name" value="RT_RNaseH"/>
    <property type="match status" value="1"/>
</dbReference>
<dbReference type="EC" id="2.7.7.49" evidence="1"/>
<feature type="compositionally biased region" description="Polar residues" evidence="10">
    <location>
        <begin position="39"/>
        <end position="49"/>
    </location>
</feature>
<keyword evidence="9" id="KW-0479">Metal-binding</keyword>
<dbReference type="CDD" id="cd09274">
    <property type="entry name" value="RNase_HI_RT_Ty3"/>
    <property type="match status" value="1"/>
</dbReference>
<evidence type="ECO:0000259" key="11">
    <source>
        <dbReference type="PROSITE" id="PS50158"/>
    </source>
</evidence>
<dbReference type="InterPro" id="IPR043128">
    <property type="entry name" value="Rev_trsase/Diguanyl_cyclase"/>
</dbReference>
<dbReference type="CDD" id="cd00303">
    <property type="entry name" value="retropepsin_like"/>
    <property type="match status" value="1"/>
</dbReference>
<feature type="domain" description="CCHC-type" evidence="11">
    <location>
        <begin position="275"/>
        <end position="290"/>
    </location>
</feature>
<evidence type="ECO:0000256" key="3">
    <source>
        <dbReference type="ARBA" id="ARBA00022679"/>
    </source>
</evidence>
<comment type="caution">
    <text evidence="14">The sequence shown here is derived from an EMBL/GenBank/DDBJ whole genome shotgun (WGS) entry which is preliminary data.</text>
</comment>
<dbReference type="FunFam" id="3.30.70.270:FF:000020">
    <property type="entry name" value="Transposon Tf2-6 polyprotein-like Protein"/>
    <property type="match status" value="1"/>
</dbReference>
<dbReference type="InterPro" id="IPR041373">
    <property type="entry name" value="RT_RNaseH"/>
</dbReference>
<keyword evidence="9" id="KW-0862">Zinc</keyword>
<keyword evidence="7" id="KW-0378">Hydrolase</keyword>
<dbReference type="InterPro" id="IPR041588">
    <property type="entry name" value="Integrase_H2C2"/>
</dbReference>
<evidence type="ECO:0000259" key="13">
    <source>
        <dbReference type="PROSITE" id="PS50994"/>
    </source>
</evidence>
<dbReference type="Pfam" id="PF00078">
    <property type="entry name" value="RVT_1"/>
    <property type="match status" value="1"/>
</dbReference>
<evidence type="ECO:0000256" key="10">
    <source>
        <dbReference type="SAM" id="MobiDB-lite"/>
    </source>
</evidence>
<dbReference type="GO" id="GO:0008270">
    <property type="term" value="F:zinc ion binding"/>
    <property type="evidence" value="ECO:0007669"/>
    <property type="project" value="UniProtKB-KW"/>
</dbReference>
<keyword evidence="6" id="KW-0255">Endonuclease</keyword>
<keyword evidence="9" id="KW-0863">Zinc-finger</keyword>
<keyword evidence="3" id="KW-0808">Transferase</keyword>
<dbReference type="InterPro" id="IPR001878">
    <property type="entry name" value="Znf_CCHC"/>
</dbReference>
<dbReference type="PROSITE" id="PS50878">
    <property type="entry name" value="RT_POL"/>
    <property type="match status" value="1"/>
</dbReference>
<feature type="domain" description="Reverse transcriptase" evidence="12">
    <location>
        <begin position="552"/>
        <end position="731"/>
    </location>
</feature>
<evidence type="ECO:0000313" key="14">
    <source>
        <dbReference type="EMBL" id="RVW40173.1"/>
    </source>
</evidence>
<feature type="compositionally biased region" description="Basic and acidic residues" evidence="10">
    <location>
        <begin position="210"/>
        <end position="220"/>
    </location>
</feature>
<evidence type="ECO:0000256" key="8">
    <source>
        <dbReference type="ARBA" id="ARBA00022918"/>
    </source>
</evidence>
<dbReference type="SMART" id="SM00343">
    <property type="entry name" value="ZnF_C2HC"/>
    <property type="match status" value="1"/>
</dbReference>
<dbReference type="InterPro" id="IPR036397">
    <property type="entry name" value="RNaseH_sf"/>
</dbReference>
<dbReference type="InterPro" id="IPR050951">
    <property type="entry name" value="Retrovirus_Pol_polyprotein"/>
</dbReference>